<accession>A0A918RE55</accession>
<comment type="caution">
    <text evidence="1">The sequence shown here is derived from an EMBL/GenBank/DDBJ whole genome shotgun (WGS) entry which is preliminary data.</text>
</comment>
<dbReference type="RefSeq" id="WP_189539263.1">
    <property type="nucleotide sequence ID" value="NZ_BMZD01000002.1"/>
</dbReference>
<dbReference type="Proteomes" id="UP000634139">
    <property type="component" value="Unassembled WGS sequence"/>
</dbReference>
<evidence type="ECO:0000313" key="2">
    <source>
        <dbReference type="Proteomes" id="UP000634139"/>
    </source>
</evidence>
<protein>
    <submittedName>
        <fullName evidence="1">Uncharacterized protein</fullName>
    </submittedName>
</protein>
<sequence>MISEYLVVSLATLAAIGIVAAAMLKGWQGWLTLKLRELDAHRGEPESGSGMARIEIADLKERIRKLEAIAAGVDL</sequence>
<reference evidence="1" key="1">
    <citation type="journal article" date="2014" name="Int. J. Syst. Evol. Microbiol.">
        <title>Complete genome sequence of Corynebacterium casei LMG S-19264T (=DSM 44701T), isolated from a smear-ripened cheese.</title>
        <authorList>
            <consortium name="US DOE Joint Genome Institute (JGI-PGF)"/>
            <person name="Walter F."/>
            <person name="Albersmeier A."/>
            <person name="Kalinowski J."/>
            <person name="Ruckert C."/>
        </authorList>
    </citation>
    <scope>NUCLEOTIDE SEQUENCE</scope>
    <source>
        <strain evidence="1">KCTC 32422</strain>
    </source>
</reference>
<evidence type="ECO:0000313" key="1">
    <source>
        <dbReference type="EMBL" id="GGZ92025.1"/>
    </source>
</evidence>
<name>A0A918RE55_9SPHN</name>
<keyword evidence="2" id="KW-1185">Reference proteome</keyword>
<gene>
    <name evidence="1" type="ORF">GCM10011617_09310</name>
</gene>
<reference evidence="1" key="2">
    <citation type="submission" date="2020-09" db="EMBL/GenBank/DDBJ databases">
        <authorList>
            <person name="Sun Q."/>
            <person name="Kim S."/>
        </authorList>
    </citation>
    <scope>NUCLEOTIDE SEQUENCE</scope>
    <source>
        <strain evidence="1">KCTC 32422</strain>
    </source>
</reference>
<organism evidence="1 2">
    <name type="scientific">Novosphingobium arvoryzae</name>
    <dbReference type="NCBI Taxonomy" id="1256514"/>
    <lineage>
        <taxon>Bacteria</taxon>
        <taxon>Pseudomonadati</taxon>
        <taxon>Pseudomonadota</taxon>
        <taxon>Alphaproteobacteria</taxon>
        <taxon>Sphingomonadales</taxon>
        <taxon>Sphingomonadaceae</taxon>
        <taxon>Novosphingobium</taxon>
    </lineage>
</organism>
<proteinExistence type="predicted"/>
<dbReference type="AlphaFoldDB" id="A0A918RE55"/>
<dbReference type="EMBL" id="BMZD01000002">
    <property type="protein sequence ID" value="GGZ92025.1"/>
    <property type="molecule type" value="Genomic_DNA"/>
</dbReference>